<feature type="transmembrane region" description="Helical" evidence="5">
    <location>
        <begin position="23"/>
        <end position="41"/>
    </location>
</feature>
<comment type="subcellular location">
    <subcellularLocation>
        <location evidence="1">Membrane</location>
        <topology evidence="1">Multi-pass membrane protein</topology>
    </subcellularLocation>
</comment>
<organism evidence="7">
    <name type="scientific">marine sediment metagenome</name>
    <dbReference type="NCBI Taxonomy" id="412755"/>
    <lineage>
        <taxon>unclassified sequences</taxon>
        <taxon>metagenomes</taxon>
        <taxon>ecological metagenomes</taxon>
    </lineage>
</organism>
<dbReference type="GO" id="GO:0016020">
    <property type="term" value="C:membrane"/>
    <property type="evidence" value="ECO:0007669"/>
    <property type="project" value="UniProtKB-SubCell"/>
</dbReference>
<feature type="transmembrane region" description="Helical" evidence="5">
    <location>
        <begin position="138"/>
        <end position="160"/>
    </location>
</feature>
<dbReference type="PANTHER" id="PTHR37422:SF21">
    <property type="entry name" value="EXOQ-LIKE PROTEIN"/>
    <property type="match status" value="1"/>
</dbReference>
<keyword evidence="3 5" id="KW-1133">Transmembrane helix</keyword>
<feature type="transmembrane region" description="Helical" evidence="5">
    <location>
        <begin position="188"/>
        <end position="204"/>
    </location>
</feature>
<evidence type="ECO:0000256" key="2">
    <source>
        <dbReference type="ARBA" id="ARBA00022692"/>
    </source>
</evidence>
<evidence type="ECO:0000256" key="5">
    <source>
        <dbReference type="SAM" id="Phobius"/>
    </source>
</evidence>
<dbReference type="PANTHER" id="PTHR37422">
    <property type="entry name" value="TEICHURONIC ACID BIOSYNTHESIS PROTEIN TUAE"/>
    <property type="match status" value="1"/>
</dbReference>
<feature type="transmembrane region" description="Helical" evidence="5">
    <location>
        <begin position="232"/>
        <end position="249"/>
    </location>
</feature>
<name>A0A0F9TUB9_9ZZZZ</name>
<comment type="caution">
    <text evidence="7">The sequence shown here is derived from an EMBL/GenBank/DDBJ whole genome shotgun (WGS) entry which is preliminary data.</text>
</comment>
<dbReference type="InterPro" id="IPR051533">
    <property type="entry name" value="WaaL-like"/>
</dbReference>
<reference evidence="7" key="1">
    <citation type="journal article" date="2015" name="Nature">
        <title>Complex archaea that bridge the gap between prokaryotes and eukaryotes.</title>
        <authorList>
            <person name="Spang A."/>
            <person name="Saw J.H."/>
            <person name="Jorgensen S.L."/>
            <person name="Zaremba-Niedzwiedzka K."/>
            <person name="Martijn J."/>
            <person name="Lind A.E."/>
            <person name="van Eijk R."/>
            <person name="Schleper C."/>
            <person name="Guy L."/>
            <person name="Ettema T.J."/>
        </authorList>
    </citation>
    <scope>NUCLEOTIDE SEQUENCE</scope>
</reference>
<keyword evidence="2 5" id="KW-0812">Transmembrane</keyword>
<dbReference type="AlphaFoldDB" id="A0A0F9TUB9"/>
<gene>
    <name evidence="7" type="ORF">LCGC14_0304590</name>
</gene>
<dbReference type="Pfam" id="PF04932">
    <property type="entry name" value="Wzy_C"/>
    <property type="match status" value="1"/>
</dbReference>
<feature type="transmembrane region" description="Helical" evidence="5">
    <location>
        <begin position="114"/>
        <end position="131"/>
    </location>
</feature>
<evidence type="ECO:0000256" key="1">
    <source>
        <dbReference type="ARBA" id="ARBA00004141"/>
    </source>
</evidence>
<feature type="transmembrane region" description="Helical" evidence="5">
    <location>
        <begin position="386"/>
        <end position="408"/>
    </location>
</feature>
<keyword evidence="4 5" id="KW-0472">Membrane</keyword>
<dbReference type="InterPro" id="IPR007016">
    <property type="entry name" value="O-antigen_ligase-rel_domated"/>
</dbReference>
<proteinExistence type="predicted"/>
<evidence type="ECO:0000256" key="4">
    <source>
        <dbReference type="ARBA" id="ARBA00023136"/>
    </source>
</evidence>
<evidence type="ECO:0000313" key="7">
    <source>
        <dbReference type="EMBL" id="KKN82919.1"/>
    </source>
</evidence>
<dbReference type="EMBL" id="LAZR01000193">
    <property type="protein sequence ID" value="KKN82919.1"/>
    <property type="molecule type" value="Genomic_DNA"/>
</dbReference>
<evidence type="ECO:0000256" key="3">
    <source>
        <dbReference type="ARBA" id="ARBA00022989"/>
    </source>
</evidence>
<feature type="domain" description="O-antigen ligase-related" evidence="6">
    <location>
        <begin position="215"/>
        <end position="362"/>
    </location>
</feature>
<accession>A0A0F9TUB9</accession>
<feature type="transmembrane region" description="Helical" evidence="5">
    <location>
        <begin position="61"/>
        <end position="78"/>
    </location>
</feature>
<feature type="transmembrane region" description="Helical" evidence="5">
    <location>
        <begin position="354"/>
        <end position="374"/>
    </location>
</feature>
<feature type="transmembrane region" description="Helical" evidence="5">
    <location>
        <begin position="90"/>
        <end position="108"/>
    </location>
</feature>
<evidence type="ECO:0000259" key="6">
    <source>
        <dbReference type="Pfam" id="PF04932"/>
    </source>
</evidence>
<protein>
    <recommendedName>
        <fullName evidence="6">O-antigen ligase-related domain-containing protein</fullName>
    </recommendedName>
</protein>
<sequence>MSIQTSFEPAIARQQRQGTRADLVRLVRVLAAAAVLTALLVSFNPFPTNIATGDGVILNRVGYSLLAAFVLGTHVVVTDPRILKHLLNPWWLLLLLPLPLSLWGAGWPPTGVRAMLFTFSTMLAATGVLTLPPDARGFRTALILACGAVLALSYAGVIMIPDRAIHTAAEVEAEHAGLWRGIYAHKNITGPVMAVIVFAGIYVVRSGRPLVGAALTVLGLVFLFKTGSKTSLALVPLIAAMALLGPVLLGRGRTALALFLAVAGMLALTLGAVIVPFFGDILHSLIPGTTFTGRTDLWQFALDLAAPLPWTGHGYENFWTTSYVEFAEKPFELDWDMRGAANAHNSYLDVVLQLGWPAVAIVLLVILVFPLVDYARCRPDVENRRLADFFVMVLGFMLLNAALESFFFDREKQAWLLAWIAVVGLRFTSRMTADP</sequence>
<feature type="transmembrane region" description="Helical" evidence="5">
    <location>
        <begin position="256"/>
        <end position="278"/>
    </location>
</feature>
<feature type="transmembrane region" description="Helical" evidence="5">
    <location>
        <begin position="209"/>
        <end position="226"/>
    </location>
</feature>